<comment type="subcellular location">
    <subcellularLocation>
        <location evidence="9">Cytoplasm</location>
    </subcellularLocation>
</comment>
<dbReference type="InterPro" id="IPR014720">
    <property type="entry name" value="dsRBD_dom"/>
</dbReference>
<comment type="caution">
    <text evidence="12">The sequence shown here is derived from an EMBL/GenBank/DDBJ whole genome shotgun (WGS) entry which is preliminary data.</text>
</comment>
<comment type="subunit">
    <text evidence="9">Homodimer.</text>
</comment>
<feature type="binding site" evidence="9">
    <location>
        <position position="125"/>
    </location>
    <ligand>
        <name>Mg(2+)</name>
        <dbReference type="ChEBI" id="CHEBI:18420"/>
    </ligand>
</feature>
<dbReference type="GO" id="GO:0006364">
    <property type="term" value="P:rRNA processing"/>
    <property type="evidence" value="ECO:0007669"/>
    <property type="project" value="UniProtKB-UniRule"/>
</dbReference>
<comment type="similarity">
    <text evidence="2">Belongs to the ribonuclease III family.</text>
</comment>
<dbReference type="SUPFAM" id="SSF69065">
    <property type="entry name" value="RNase III domain-like"/>
    <property type="match status" value="1"/>
</dbReference>
<evidence type="ECO:0000259" key="11">
    <source>
        <dbReference type="PROSITE" id="PS50142"/>
    </source>
</evidence>
<dbReference type="SUPFAM" id="SSF54768">
    <property type="entry name" value="dsRNA-binding domain-like"/>
    <property type="match status" value="1"/>
</dbReference>
<evidence type="ECO:0000256" key="8">
    <source>
        <dbReference type="ARBA" id="ARBA00022884"/>
    </source>
</evidence>
<gene>
    <name evidence="9" type="primary">rnc</name>
    <name evidence="12" type="ORF">AMJ74_00370</name>
</gene>
<protein>
    <recommendedName>
        <fullName evidence="9">Ribonuclease 3</fullName>
        <ecNumber evidence="9">3.1.26.3</ecNumber>
    </recommendedName>
    <alternativeName>
        <fullName evidence="9">Ribonuclease III</fullName>
        <shortName evidence="9">RNase III</shortName>
    </alternativeName>
</protein>
<keyword evidence="7 9" id="KW-0378">Hydrolase</keyword>
<dbReference type="NCBIfam" id="TIGR02191">
    <property type="entry name" value="RNaseIII"/>
    <property type="match status" value="1"/>
</dbReference>
<sequence>MQLLNYKKIEKKLGIRFKRRTLLRQALTHSSYSSTTKAKTTYTSNETLEFLGDAVLELVIREYLLKKLPRTREGKLSELKKRYTNTDTLYRAGKRLGLGAFLLMNKGEELTGGRKRPSNIADCLEAIIGALYLDRGLRYAEQFINDVLLTRRITQLRDYKSLLNQWVMHHQSTVTYKVVKEEGPSHHKIFYVNLYVNGRRAGQGSGKTKKKAEQAAAKEFYTKKSK</sequence>
<dbReference type="InterPro" id="IPR000999">
    <property type="entry name" value="RNase_III_dom"/>
</dbReference>
<evidence type="ECO:0000313" key="13">
    <source>
        <dbReference type="Proteomes" id="UP000050975"/>
    </source>
</evidence>
<keyword evidence="9" id="KW-0699">rRNA-binding</keyword>
<feature type="domain" description="RNase III" evidence="11">
    <location>
        <begin position="6"/>
        <end position="136"/>
    </location>
</feature>
<dbReference type="AlphaFoldDB" id="A0A0S8K1Y0"/>
<feature type="domain" description="DRBM" evidence="10">
    <location>
        <begin position="158"/>
        <end position="226"/>
    </location>
</feature>
<dbReference type="Pfam" id="PF00035">
    <property type="entry name" value="dsrm"/>
    <property type="match status" value="1"/>
</dbReference>
<name>A0A0S8K1Y0_UNCW3</name>
<dbReference type="CDD" id="cd00593">
    <property type="entry name" value="RIBOc"/>
    <property type="match status" value="1"/>
</dbReference>
<feature type="active site" evidence="9">
    <location>
        <position position="125"/>
    </location>
</feature>
<dbReference type="EMBL" id="LJVE01000002">
    <property type="protein sequence ID" value="KPL15943.1"/>
    <property type="molecule type" value="Genomic_DNA"/>
</dbReference>
<evidence type="ECO:0000313" key="12">
    <source>
        <dbReference type="EMBL" id="KPL15943.1"/>
    </source>
</evidence>
<dbReference type="GO" id="GO:0046872">
    <property type="term" value="F:metal ion binding"/>
    <property type="evidence" value="ECO:0007669"/>
    <property type="project" value="UniProtKB-KW"/>
</dbReference>
<dbReference type="GO" id="GO:0010468">
    <property type="term" value="P:regulation of gene expression"/>
    <property type="evidence" value="ECO:0007669"/>
    <property type="project" value="TreeGrafter"/>
</dbReference>
<dbReference type="GO" id="GO:0003725">
    <property type="term" value="F:double-stranded RNA binding"/>
    <property type="evidence" value="ECO:0007669"/>
    <property type="project" value="TreeGrafter"/>
</dbReference>
<keyword evidence="5 9" id="KW-0540">Nuclease</keyword>
<feature type="active site" evidence="9">
    <location>
        <position position="53"/>
    </location>
</feature>
<evidence type="ECO:0000256" key="6">
    <source>
        <dbReference type="ARBA" id="ARBA00022759"/>
    </source>
</evidence>
<dbReference type="EC" id="3.1.26.3" evidence="9"/>
<dbReference type="Gene3D" id="3.30.160.20">
    <property type="match status" value="1"/>
</dbReference>
<keyword evidence="4 9" id="KW-0507">mRNA processing</keyword>
<dbReference type="Proteomes" id="UP000050975">
    <property type="component" value="Unassembled WGS sequence"/>
</dbReference>
<dbReference type="PROSITE" id="PS50142">
    <property type="entry name" value="RNASE_3_2"/>
    <property type="match status" value="1"/>
</dbReference>
<dbReference type="Pfam" id="PF14622">
    <property type="entry name" value="Ribonucleas_3_3"/>
    <property type="match status" value="1"/>
</dbReference>
<evidence type="ECO:0000256" key="3">
    <source>
        <dbReference type="ARBA" id="ARBA00022552"/>
    </source>
</evidence>
<dbReference type="HAMAP" id="MF_00104">
    <property type="entry name" value="RNase_III"/>
    <property type="match status" value="1"/>
</dbReference>
<proteinExistence type="inferred from homology"/>
<accession>A0A0S8K1Y0</accession>
<evidence type="ECO:0000256" key="5">
    <source>
        <dbReference type="ARBA" id="ARBA00022722"/>
    </source>
</evidence>
<dbReference type="PROSITE" id="PS00517">
    <property type="entry name" value="RNASE_3_1"/>
    <property type="match status" value="1"/>
</dbReference>
<dbReference type="PROSITE" id="PS50137">
    <property type="entry name" value="DS_RBD"/>
    <property type="match status" value="1"/>
</dbReference>
<evidence type="ECO:0000259" key="10">
    <source>
        <dbReference type="PROSITE" id="PS50137"/>
    </source>
</evidence>
<comment type="cofactor">
    <cofactor evidence="9">
        <name>Mg(2+)</name>
        <dbReference type="ChEBI" id="CHEBI:18420"/>
    </cofactor>
</comment>
<keyword evidence="8 9" id="KW-0694">RNA-binding</keyword>
<keyword evidence="9" id="KW-0479">Metal-binding</keyword>
<feature type="binding site" evidence="9">
    <location>
        <position position="49"/>
    </location>
    <ligand>
        <name>Mg(2+)</name>
        <dbReference type="ChEBI" id="CHEBI:18420"/>
    </ligand>
</feature>
<reference evidence="12 13" key="1">
    <citation type="journal article" date="2015" name="Microbiome">
        <title>Genomic resolution of linkages in carbon, nitrogen, and sulfur cycling among widespread estuary sediment bacteria.</title>
        <authorList>
            <person name="Baker B.J."/>
            <person name="Lazar C.S."/>
            <person name="Teske A.P."/>
            <person name="Dick G.J."/>
        </authorList>
    </citation>
    <scope>NUCLEOTIDE SEQUENCE [LARGE SCALE GENOMIC DNA]</scope>
    <source>
        <strain evidence="12">SM1_77</strain>
    </source>
</reference>
<keyword evidence="6 9" id="KW-0255">Endonuclease</keyword>
<dbReference type="GO" id="GO:0019843">
    <property type="term" value="F:rRNA binding"/>
    <property type="evidence" value="ECO:0007669"/>
    <property type="project" value="UniProtKB-KW"/>
</dbReference>
<evidence type="ECO:0000256" key="4">
    <source>
        <dbReference type="ARBA" id="ARBA00022664"/>
    </source>
</evidence>
<dbReference type="PANTHER" id="PTHR11207:SF0">
    <property type="entry name" value="RIBONUCLEASE 3"/>
    <property type="match status" value="1"/>
</dbReference>
<dbReference type="FunFam" id="1.10.1520.10:FF:000001">
    <property type="entry name" value="Ribonuclease 3"/>
    <property type="match status" value="1"/>
</dbReference>
<dbReference type="PATRIC" id="fig|1703778.3.peg.1188"/>
<organism evidence="12 13">
    <name type="scientific">candidate division WOR_3 bacterium SM1_77</name>
    <dbReference type="NCBI Taxonomy" id="1703778"/>
    <lineage>
        <taxon>Bacteria</taxon>
        <taxon>Bacteria division WOR-3</taxon>
    </lineage>
</organism>
<dbReference type="GO" id="GO:0004525">
    <property type="term" value="F:ribonuclease III activity"/>
    <property type="evidence" value="ECO:0007669"/>
    <property type="project" value="UniProtKB-UniRule"/>
</dbReference>
<dbReference type="GO" id="GO:0008033">
    <property type="term" value="P:tRNA processing"/>
    <property type="evidence" value="ECO:0007669"/>
    <property type="project" value="UniProtKB-KW"/>
</dbReference>
<dbReference type="PANTHER" id="PTHR11207">
    <property type="entry name" value="RIBONUCLEASE III"/>
    <property type="match status" value="1"/>
</dbReference>
<evidence type="ECO:0000256" key="9">
    <source>
        <dbReference type="HAMAP-Rule" id="MF_00104"/>
    </source>
</evidence>
<evidence type="ECO:0000256" key="2">
    <source>
        <dbReference type="ARBA" id="ARBA00010183"/>
    </source>
</evidence>
<keyword evidence="9" id="KW-0460">Magnesium</keyword>
<dbReference type="SMART" id="SM00535">
    <property type="entry name" value="RIBOc"/>
    <property type="match status" value="1"/>
</dbReference>
<dbReference type="InterPro" id="IPR036389">
    <property type="entry name" value="RNase_III_sf"/>
</dbReference>
<dbReference type="GO" id="GO:0006397">
    <property type="term" value="P:mRNA processing"/>
    <property type="evidence" value="ECO:0007669"/>
    <property type="project" value="UniProtKB-UniRule"/>
</dbReference>
<dbReference type="InterPro" id="IPR011907">
    <property type="entry name" value="RNase_III"/>
</dbReference>
<keyword evidence="3 9" id="KW-0698">rRNA processing</keyword>
<comment type="catalytic activity">
    <reaction evidence="1 9">
        <text>Endonucleolytic cleavage to 5'-phosphomonoester.</text>
        <dbReference type="EC" id="3.1.26.3"/>
    </reaction>
</comment>
<dbReference type="Gene3D" id="1.10.1520.10">
    <property type="entry name" value="Ribonuclease III domain"/>
    <property type="match status" value="1"/>
</dbReference>
<evidence type="ECO:0000256" key="7">
    <source>
        <dbReference type="ARBA" id="ARBA00022801"/>
    </source>
</evidence>
<dbReference type="SMART" id="SM00358">
    <property type="entry name" value="DSRM"/>
    <property type="match status" value="1"/>
</dbReference>
<feature type="binding site" evidence="9">
    <location>
        <position position="122"/>
    </location>
    <ligand>
        <name>Mg(2+)</name>
        <dbReference type="ChEBI" id="CHEBI:18420"/>
    </ligand>
</feature>
<evidence type="ECO:0000256" key="1">
    <source>
        <dbReference type="ARBA" id="ARBA00000109"/>
    </source>
</evidence>
<keyword evidence="9" id="KW-0819">tRNA processing</keyword>
<keyword evidence="9" id="KW-0963">Cytoplasm</keyword>
<dbReference type="CDD" id="cd10845">
    <property type="entry name" value="DSRM_RNAse_III_family"/>
    <property type="match status" value="1"/>
</dbReference>
<comment type="function">
    <text evidence="9">Digests double-stranded RNA. Involved in the processing of primary rRNA transcript to yield the immediate precursors to the large and small rRNAs (23S and 16S). Processes some mRNAs, and tRNAs when they are encoded in the rRNA operon. Processes pre-crRNA and tracrRNA of type II CRISPR loci if present in the organism.</text>
</comment>
<dbReference type="GO" id="GO:0005737">
    <property type="term" value="C:cytoplasm"/>
    <property type="evidence" value="ECO:0007669"/>
    <property type="project" value="UniProtKB-SubCell"/>
</dbReference>